<gene>
    <name evidence="1" type="ORF">NTEN_LOCUS8683</name>
</gene>
<evidence type="ECO:0000313" key="2">
    <source>
        <dbReference type="Proteomes" id="UP000479000"/>
    </source>
</evidence>
<evidence type="ECO:0000313" key="1">
    <source>
        <dbReference type="EMBL" id="CAB0002977.1"/>
    </source>
</evidence>
<protein>
    <submittedName>
        <fullName evidence="1">Uncharacterized protein</fullName>
    </submittedName>
</protein>
<dbReference type="AlphaFoldDB" id="A0A6H5GHD4"/>
<name>A0A6H5GHD4_9HEMI</name>
<feature type="non-terminal residue" evidence="1">
    <location>
        <position position="60"/>
    </location>
</feature>
<dbReference type="Proteomes" id="UP000479000">
    <property type="component" value="Unassembled WGS sequence"/>
</dbReference>
<accession>A0A6H5GHD4</accession>
<organism evidence="1 2">
    <name type="scientific">Nesidiocoris tenuis</name>
    <dbReference type="NCBI Taxonomy" id="355587"/>
    <lineage>
        <taxon>Eukaryota</taxon>
        <taxon>Metazoa</taxon>
        <taxon>Ecdysozoa</taxon>
        <taxon>Arthropoda</taxon>
        <taxon>Hexapoda</taxon>
        <taxon>Insecta</taxon>
        <taxon>Pterygota</taxon>
        <taxon>Neoptera</taxon>
        <taxon>Paraneoptera</taxon>
        <taxon>Hemiptera</taxon>
        <taxon>Heteroptera</taxon>
        <taxon>Panheteroptera</taxon>
        <taxon>Cimicomorpha</taxon>
        <taxon>Miridae</taxon>
        <taxon>Dicyphina</taxon>
        <taxon>Nesidiocoris</taxon>
    </lineage>
</organism>
<proteinExistence type="predicted"/>
<keyword evidence="2" id="KW-1185">Reference proteome</keyword>
<reference evidence="1 2" key="1">
    <citation type="submission" date="2020-02" db="EMBL/GenBank/DDBJ databases">
        <authorList>
            <person name="Ferguson B K."/>
        </authorList>
    </citation>
    <scope>NUCLEOTIDE SEQUENCE [LARGE SCALE GENOMIC DNA]</scope>
</reference>
<dbReference type="EMBL" id="CADCXU010013229">
    <property type="protein sequence ID" value="CAB0002977.1"/>
    <property type="molecule type" value="Genomic_DNA"/>
</dbReference>
<sequence>MYFANMMSHKLWSAYGSSLYQPDTHLRPGALEMFTKASPQTCQPDSTTSINAALLVTGIA</sequence>